<feature type="transmembrane region" description="Helical" evidence="10">
    <location>
        <begin position="316"/>
        <end position="337"/>
    </location>
</feature>
<dbReference type="eggNOG" id="COG0534">
    <property type="taxonomic scope" value="Bacteria"/>
</dbReference>
<keyword evidence="7 10" id="KW-1133">Transmembrane helix</keyword>
<feature type="transmembrane region" description="Helical" evidence="10">
    <location>
        <begin position="195"/>
        <end position="214"/>
    </location>
</feature>
<keyword evidence="5" id="KW-1003">Cell membrane</keyword>
<feature type="transmembrane region" description="Helical" evidence="10">
    <location>
        <begin position="387"/>
        <end position="407"/>
    </location>
</feature>
<feature type="transmembrane region" description="Helical" evidence="10">
    <location>
        <begin position="55"/>
        <end position="78"/>
    </location>
</feature>
<organism evidence="11 12">
    <name type="scientific">Peptoclostridium acidaminophilum DSM 3953</name>
    <dbReference type="NCBI Taxonomy" id="1286171"/>
    <lineage>
        <taxon>Bacteria</taxon>
        <taxon>Bacillati</taxon>
        <taxon>Bacillota</taxon>
        <taxon>Clostridia</taxon>
        <taxon>Peptostreptococcales</taxon>
        <taxon>Peptoclostridiaceae</taxon>
        <taxon>Peptoclostridium</taxon>
    </lineage>
</organism>
<reference evidence="11 12" key="1">
    <citation type="journal article" date="2014" name="Genome Announc.">
        <title>Complete Genome Sequence of Amino Acid-Utilizing Eubacterium acidaminophilum al-2 (DSM 3953).</title>
        <authorList>
            <person name="Poehlein A."/>
            <person name="Andreesen J.R."/>
            <person name="Daniel R."/>
        </authorList>
    </citation>
    <scope>NUCLEOTIDE SEQUENCE [LARGE SCALE GENOMIC DNA]</scope>
    <source>
        <strain evidence="11 12">DSM 3953</strain>
        <plasmid evidence="12">Plasmid EAL2_808p</plasmid>
    </source>
</reference>
<evidence type="ECO:0000256" key="1">
    <source>
        <dbReference type="ARBA" id="ARBA00004651"/>
    </source>
</evidence>
<gene>
    <name evidence="11" type="primary">mepA</name>
    <name evidence="11" type="ORF">EAL2_808p06750</name>
</gene>
<dbReference type="GO" id="GO:0046677">
    <property type="term" value="P:response to antibiotic"/>
    <property type="evidence" value="ECO:0007669"/>
    <property type="project" value="UniProtKB-KW"/>
</dbReference>
<dbReference type="InterPro" id="IPR048279">
    <property type="entry name" value="MdtK-like"/>
</dbReference>
<keyword evidence="6 10" id="KW-0812">Transmembrane</keyword>
<dbReference type="HOGENOM" id="CLU_012893_0_0_9"/>
<evidence type="ECO:0000256" key="6">
    <source>
        <dbReference type="ARBA" id="ARBA00022692"/>
    </source>
</evidence>
<feature type="transmembrane region" description="Helical" evidence="10">
    <location>
        <begin position="234"/>
        <end position="258"/>
    </location>
</feature>
<evidence type="ECO:0000256" key="3">
    <source>
        <dbReference type="ARBA" id="ARBA00022106"/>
    </source>
</evidence>
<dbReference type="RefSeq" id="WP_025437014.1">
    <property type="nucleotide sequence ID" value="NZ_CP007453.1"/>
</dbReference>
<dbReference type="EMBL" id="CP007453">
    <property type="protein sequence ID" value="AHM58178.1"/>
    <property type="molecule type" value="Genomic_DNA"/>
</dbReference>
<evidence type="ECO:0000256" key="9">
    <source>
        <dbReference type="ARBA" id="ARBA00023251"/>
    </source>
</evidence>
<evidence type="ECO:0000313" key="11">
    <source>
        <dbReference type="EMBL" id="AHM58178.1"/>
    </source>
</evidence>
<dbReference type="NCBIfam" id="TIGR00797">
    <property type="entry name" value="matE"/>
    <property type="match status" value="1"/>
</dbReference>
<keyword evidence="11" id="KW-0614">Plasmid</keyword>
<evidence type="ECO:0000256" key="4">
    <source>
        <dbReference type="ARBA" id="ARBA00022448"/>
    </source>
</evidence>
<dbReference type="KEGG" id="eac:EAL2_808p06750"/>
<dbReference type="InterPro" id="IPR051327">
    <property type="entry name" value="MATE_MepA_subfamily"/>
</dbReference>
<dbReference type="PIRSF" id="PIRSF006603">
    <property type="entry name" value="DinF"/>
    <property type="match status" value="1"/>
</dbReference>
<feature type="transmembrane region" description="Helical" evidence="10">
    <location>
        <begin position="136"/>
        <end position="157"/>
    </location>
</feature>
<evidence type="ECO:0000256" key="2">
    <source>
        <dbReference type="ARBA" id="ARBA00008417"/>
    </source>
</evidence>
<accession>W8TKC5</accession>
<dbReference type="GO" id="GO:0005886">
    <property type="term" value="C:plasma membrane"/>
    <property type="evidence" value="ECO:0007669"/>
    <property type="project" value="UniProtKB-SubCell"/>
</dbReference>
<comment type="similarity">
    <text evidence="2">Belongs to the multi antimicrobial extrusion (MATE) (TC 2.A.66.1) family. MepA subfamily.</text>
</comment>
<name>W8TKC5_PEPAC</name>
<evidence type="ECO:0000313" key="12">
    <source>
        <dbReference type="Proteomes" id="UP000019591"/>
    </source>
</evidence>
<feature type="transmembrane region" description="Helical" evidence="10">
    <location>
        <begin position="12"/>
        <end position="35"/>
    </location>
</feature>
<dbReference type="PANTHER" id="PTHR43823">
    <property type="entry name" value="SPORULATION PROTEIN YKVU"/>
    <property type="match status" value="1"/>
</dbReference>
<dbReference type="Proteomes" id="UP000019591">
    <property type="component" value="Plasmid EAL2_808p"/>
</dbReference>
<dbReference type="GO" id="GO:0042910">
    <property type="term" value="F:xenobiotic transmembrane transporter activity"/>
    <property type="evidence" value="ECO:0007669"/>
    <property type="project" value="InterPro"/>
</dbReference>
<keyword evidence="12" id="KW-1185">Reference proteome</keyword>
<feature type="transmembrane region" description="Helical" evidence="10">
    <location>
        <begin position="169"/>
        <end position="189"/>
    </location>
</feature>
<dbReference type="GO" id="GO:0015297">
    <property type="term" value="F:antiporter activity"/>
    <property type="evidence" value="ECO:0007669"/>
    <property type="project" value="InterPro"/>
</dbReference>
<dbReference type="InterPro" id="IPR045070">
    <property type="entry name" value="MATE_MepA-like"/>
</dbReference>
<proteinExistence type="inferred from homology"/>
<dbReference type="InterPro" id="IPR002528">
    <property type="entry name" value="MATE_fam"/>
</dbReference>
<dbReference type="Pfam" id="PF01554">
    <property type="entry name" value="MatE"/>
    <property type="match status" value="2"/>
</dbReference>
<comment type="subcellular location">
    <subcellularLocation>
        <location evidence="1">Cell membrane</location>
        <topology evidence="1">Multi-pass membrane protein</topology>
    </subcellularLocation>
</comment>
<dbReference type="OrthoDB" id="9811110at2"/>
<dbReference type="AlphaFoldDB" id="W8TKC5"/>
<feature type="transmembrane region" description="Helical" evidence="10">
    <location>
        <begin position="270"/>
        <end position="289"/>
    </location>
</feature>
<feature type="transmembrane region" description="Helical" evidence="10">
    <location>
        <begin position="413"/>
        <end position="435"/>
    </location>
</feature>
<dbReference type="CDD" id="cd13143">
    <property type="entry name" value="MATE_MepA_like"/>
    <property type="match status" value="1"/>
</dbReference>
<keyword evidence="9" id="KW-0046">Antibiotic resistance</keyword>
<geneLocation type="plasmid" evidence="11 12">
    <name>EAL2_808p</name>
</geneLocation>
<dbReference type="PATRIC" id="fig|1286171.3.peg.2858"/>
<evidence type="ECO:0000256" key="5">
    <source>
        <dbReference type="ARBA" id="ARBA00022475"/>
    </source>
</evidence>
<feature type="transmembrane region" description="Helical" evidence="10">
    <location>
        <begin position="98"/>
        <end position="116"/>
    </location>
</feature>
<evidence type="ECO:0000256" key="10">
    <source>
        <dbReference type="SAM" id="Phobius"/>
    </source>
</evidence>
<sequence length="457" mass="49121">MQRQISLGTEPVGSLLLKFSTPAIIGMLINVLYNIVDRIFIGQGVGPLAISGVGISMPFMTIIMAFGMLVGIGGAALISIRLGEKNHAEAEKLLGNTFMLLILVSLLVTAAGLIFIDPLLYMFGASSETFGFAKDYITIIIAGTILNSVGFGLNNSIRSDGSPKTAMMTNLLGAITNIILDYVFIMQLGMGIKGAAYATVISMALNTIWVLRYFTGPKSSLKLRVKNMRLEKSLVLGIFSIGMSPFAIQLAASVINVISNNALKVNGGDYAIGAMSIAISIAMIFLMPIMGLNQGSQPIVGYNYGAQCYSRVKKTLYLTIAAATAVCVLGFILVQAAPTFMMRIFTPDADIVSIGASGIRIFMLSLPVVGFQIISSNFFQAIGKAKISLFLSTLRQVIILIPLLLILPNRFGLLGVWMSYPISDALSSMITLWFIRNEMKVLSEDKCKEADEVLKVG</sequence>
<dbReference type="PANTHER" id="PTHR43823:SF3">
    <property type="entry name" value="MULTIDRUG EXPORT PROTEIN MEPA"/>
    <property type="match status" value="1"/>
</dbReference>
<evidence type="ECO:0000256" key="7">
    <source>
        <dbReference type="ARBA" id="ARBA00022989"/>
    </source>
</evidence>
<keyword evidence="4" id="KW-0813">Transport</keyword>
<evidence type="ECO:0000256" key="8">
    <source>
        <dbReference type="ARBA" id="ARBA00023136"/>
    </source>
</evidence>
<protein>
    <recommendedName>
        <fullName evidence="3">Multidrug export protein MepA</fullName>
    </recommendedName>
</protein>
<keyword evidence="8 10" id="KW-0472">Membrane</keyword>
<feature type="transmembrane region" description="Helical" evidence="10">
    <location>
        <begin position="357"/>
        <end position="375"/>
    </location>
</feature>